<accession>A0A0D0MUD2</accession>
<evidence type="ECO:0008006" key="4">
    <source>
        <dbReference type="Google" id="ProtNLM"/>
    </source>
</evidence>
<feature type="transmembrane region" description="Helical" evidence="1">
    <location>
        <begin position="59"/>
        <end position="78"/>
    </location>
</feature>
<proteinExistence type="predicted"/>
<feature type="transmembrane region" description="Helical" evidence="1">
    <location>
        <begin position="190"/>
        <end position="211"/>
    </location>
</feature>
<evidence type="ECO:0000313" key="3">
    <source>
        <dbReference type="Proteomes" id="UP000032067"/>
    </source>
</evidence>
<dbReference type="OrthoDB" id="6059252at2"/>
<dbReference type="AlphaFoldDB" id="A0A0D0MUD2"/>
<organism evidence="2 3">
    <name type="scientific">Variovorax paradoxus</name>
    <dbReference type="NCBI Taxonomy" id="34073"/>
    <lineage>
        <taxon>Bacteria</taxon>
        <taxon>Pseudomonadati</taxon>
        <taxon>Pseudomonadota</taxon>
        <taxon>Betaproteobacteria</taxon>
        <taxon>Burkholderiales</taxon>
        <taxon>Comamonadaceae</taxon>
        <taxon>Variovorax</taxon>
    </lineage>
</organism>
<feature type="transmembrane region" description="Helical" evidence="1">
    <location>
        <begin position="90"/>
        <end position="113"/>
    </location>
</feature>
<keyword evidence="1" id="KW-0472">Membrane</keyword>
<evidence type="ECO:0000256" key="1">
    <source>
        <dbReference type="SAM" id="Phobius"/>
    </source>
</evidence>
<keyword evidence="1" id="KW-1133">Transmembrane helix</keyword>
<dbReference type="EMBL" id="JXQQ01000015">
    <property type="protein sequence ID" value="KIQ34474.1"/>
    <property type="molecule type" value="Genomic_DNA"/>
</dbReference>
<gene>
    <name evidence="2" type="ORF">RT97_08015</name>
</gene>
<evidence type="ECO:0000313" key="2">
    <source>
        <dbReference type="EMBL" id="KIQ34474.1"/>
    </source>
</evidence>
<dbReference type="InterPro" id="IPR009495">
    <property type="entry name" value="NrsF"/>
</dbReference>
<feature type="transmembrane region" description="Helical" evidence="1">
    <location>
        <begin position="125"/>
        <end position="149"/>
    </location>
</feature>
<dbReference type="RefSeq" id="WP_042578245.1">
    <property type="nucleotide sequence ID" value="NZ_JXQQ01000015.1"/>
</dbReference>
<reference evidence="2 3" key="1">
    <citation type="submission" date="2014-12" db="EMBL/GenBank/DDBJ databases">
        <title>16Stimator: statistical estimation of ribosomal gene copy numbers from draft genome assemblies.</title>
        <authorList>
            <person name="Perisin M.A."/>
            <person name="Vetter M."/>
            <person name="Gilbert J.A."/>
            <person name="Bergelson J."/>
        </authorList>
    </citation>
    <scope>NUCLEOTIDE SEQUENCE [LARGE SCALE GENOMIC DNA]</scope>
    <source>
        <strain evidence="2 3">MEDvA23</strain>
    </source>
</reference>
<feature type="transmembrane region" description="Helical" evidence="1">
    <location>
        <begin position="26"/>
        <end position="47"/>
    </location>
</feature>
<name>A0A0D0MUD2_VARPD</name>
<sequence length="213" mass="22671">MKTDELVAMLANGPVAAPRRATSRRLGMALLLGVPLSFVILFAEYGLRRDLVQAMFWPMFWVKVLFPLCIAAAGFVMVQRLARPGVRVRHAWFGAALPVLGIWVLAVVAWFTMPAEDQMPSLMGHSWRICAASIGLMALPVFAATLVALKGLAPTRPALAGAAAGALAGGVGAAVYALHCMELTAPFLAVWYVSGIAVPVLVGAVLGPRLLRW</sequence>
<dbReference type="Proteomes" id="UP000032067">
    <property type="component" value="Unassembled WGS sequence"/>
</dbReference>
<feature type="transmembrane region" description="Helical" evidence="1">
    <location>
        <begin position="158"/>
        <end position="178"/>
    </location>
</feature>
<dbReference type="Pfam" id="PF06532">
    <property type="entry name" value="NrsF"/>
    <property type="match status" value="1"/>
</dbReference>
<comment type="caution">
    <text evidence="2">The sequence shown here is derived from an EMBL/GenBank/DDBJ whole genome shotgun (WGS) entry which is preliminary data.</text>
</comment>
<protein>
    <recommendedName>
        <fullName evidence="4">DUF1109 domain-containing protein</fullName>
    </recommendedName>
</protein>
<keyword evidence="1" id="KW-0812">Transmembrane</keyword>